<protein>
    <submittedName>
        <fullName evidence="8">BN860_18294g1_1</fullName>
    </submittedName>
</protein>
<dbReference type="GO" id="GO:0030968">
    <property type="term" value="P:endoplasmic reticulum unfolded protein response"/>
    <property type="evidence" value="ECO:0007669"/>
    <property type="project" value="TreeGrafter"/>
</dbReference>
<sequence>MKFPVMFLLLSTWCLFWNATLAAVIGIDYGQQFLKAMVVSPKAPMELILTPEAKRKDVSGLAIKTLDGKGAEIERIYGSAVGSMATRFPKNTLLHIKPLLGKTEKDEREISLYMREHPGVNIVPTERNSLAFLVDNVQYPVEEITAMNLQEMINRANSLLRDKDPNGIDVVDKLAITVPEFFDQYQREALLDSAHITKNGLETVLINDGLSVMMNFALKKRDFTGKSYYIVFDMGGGSTKASLFSIERPENDSEGLRIEFGGYGYNPHLGGSKFTLDVANLIENKFLANHKKIRTEELHRNPKTLAKFVQAAEKAKLILSANSEASISIESVINDIDLRTKITKEELEEFNEDTLSDIVMPIKDALTNQLWEDQVQLKQLAGVILTGGSSRVPLVQHEVNKFVGESKVLKNVNADEAAVDGATIRGVKLFEAFRTKPLNVTERSISDYSMKRDDKKTVVFPKGTIFPASKTMTIGNAEELKEDLLIDLYEESTLFESVKTKTLVADKIYSPEKCPEGIIYNATFSLSQNRLFGIDKIEAICSKGLSISGGNSKNDTTKADQQRKTNLGGSKRPLKLTTSSENTVIKAMSLEEQLKLREHIKVLDEKDTARFELEEAKNLLEGLLYETRFFLEMEEVAEKGPQTLIAKLARAVTDHLTWLEDETDNATKEDVILKSLEVQQLKDKIDAYLQSLSEPLDSQQFETLLDSANELLARFTLAQGNHTEHLEPLRDNFTDLGYDIHEQYSKISLPHHIAAPLKDWNDTLSTFKDAVTLLEYAMSGDEKNIDRERLFEIKSAFDVASAEIKSIIEYFDRAREYRLRELQSLLQKTEKAKRRKEERLRKKREEKEKTKDTNNPNNQYDSEKSSLSSTASSSAKPEENASSQTHTSSTIAHDEL</sequence>
<organism evidence="8 9">
    <name type="scientific">Zygosaccharomyces bailii (strain CLIB 213 / ATCC 58445 / CBS 680 / BCRC 21525 / NBRC 1098 / NCYC 1416 / NRRL Y-2227)</name>
    <dbReference type="NCBI Taxonomy" id="1333698"/>
    <lineage>
        <taxon>Eukaryota</taxon>
        <taxon>Fungi</taxon>
        <taxon>Dikarya</taxon>
        <taxon>Ascomycota</taxon>
        <taxon>Saccharomycotina</taxon>
        <taxon>Saccharomycetes</taxon>
        <taxon>Saccharomycetales</taxon>
        <taxon>Saccharomycetaceae</taxon>
        <taxon>Zygosaccharomyces</taxon>
    </lineage>
</organism>
<evidence type="ECO:0000256" key="3">
    <source>
        <dbReference type="ARBA" id="ARBA00022741"/>
    </source>
</evidence>
<dbReference type="OrthoDB" id="10262720at2759"/>
<dbReference type="GO" id="GO:0005524">
    <property type="term" value="F:ATP binding"/>
    <property type="evidence" value="ECO:0007669"/>
    <property type="project" value="UniProtKB-KW"/>
</dbReference>
<dbReference type="InterPro" id="IPR013126">
    <property type="entry name" value="Hsp_70_fam"/>
</dbReference>
<dbReference type="PANTHER" id="PTHR45639">
    <property type="entry name" value="HSC70CB, ISOFORM G-RELATED"/>
    <property type="match status" value="1"/>
</dbReference>
<proteinExistence type="predicted"/>
<dbReference type="AlphaFoldDB" id="A0A8J2X6K0"/>
<dbReference type="InterPro" id="IPR043129">
    <property type="entry name" value="ATPase_NBD"/>
</dbReference>
<dbReference type="Gene3D" id="3.90.640.10">
    <property type="entry name" value="Actin, Chain A, domain 4"/>
    <property type="match status" value="1"/>
</dbReference>
<dbReference type="CDD" id="cd10230">
    <property type="entry name" value="ASKHA_NBD_HSP70_HYOU1"/>
    <property type="match status" value="1"/>
</dbReference>
<dbReference type="GO" id="GO:0140662">
    <property type="term" value="F:ATP-dependent protein folding chaperone"/>
    <property type="evidence" value="ECO:0007669"/>
    <property type="project" value="InterPro"/>
</dbReference>
<evidence type="ECO:0000256" key="6">
    <source>
        <dbReference type="SAM" id="MobiDB-lite"/>
    </source>
</evidence>
<dbReference type="Gene3D" id="3.30.30.30">
    <property type="match status" value="1"/>
</dbReference>
<feature type="region of interest" description="Disordered" evidence="6">
    <location>
        <begin position="551"/>
        <end position="574"/>
    </location>
</feature>
<evidence type="ECO:0000256" key="4">
    <source>
        <dbReference type="ARBA" id="ARBA00022840"/>
    </source>
</evidence>
<dbReference type="Proteomes" id="UP000019375">
    <property type="component" value="Unassembled WGS sequence"/>
</dbReference>
<feature type="compositionally biased region" description="Low complexity" evidence="6">
    <location>
        <begin position="865"/>
        <end position="874"/>
    </location>
</feature>
<dbReference type="SUPFAM" id="SSF53067">
    <property type="entry name" value="Actin-like ATPase domain"/>
    <property type="match status" value="2"/>
</dbReference>
<comment type="subcellular location">
    <subcellularLocation>
        <location evidence="1">Endoplasmic reticulum lumen</location>
    </subcellularLocation>
</comment>
<dbReference type="PROSITE" id="PS00329">
    <property type="entry name" value="HSP70_2"/>
    <property type="match status" value="1"/>
</dbReference>
<dbReference type="Gene3D" id="3.30.420.40">
    <property type="match status" value="2"/>
</dbReference>
<keyword evidence="2 7" id="KW-0732">Signal</keyword>
<keyword evidence="4" id="KW-0067">ATP-binding</keyword>
<dbReference type="InterPro" id="IPR029048">
    <property type="entry name" value="HSP70_C_sf"/>
</dbReference>
<evidence type="ECO:0000313" key="8">
    <source>
        <dbReference type="EMBL" id="CDF87956.1"/>
    </source>
</evidence>
<dbReference type="PANTHER" id="PTHR45639:SF3">
    <property type="entry name" value="HYPOXIA UP-REGULATED PROTEIN 1"/>
    <property type="match status" value="1"/>
</dbReference>
<evidence type="ECO:0000313" key="9">
    <source>
        <dbReference type="Proteomes" id="UP000019375"/>
    </source>
</evidence>
<dbReference type="PRINTS" id="PR00301">
    <property type="entry name" value="HEATSHOCK70"/>
</dbReference>
<evidence type="ECO:0000256" key="5">
    <source>
        <dbReference type="ARBA" id="ARBA00023186"/>
    </source>
</evidence>
<feature type="signal peptide" evidence="7">
    <location>
        <begin position="1"/>
        <end position="22"/>
    </location>
</feature>
<keyword evidence="5" id="KW-0143">Chaperone</keyword>
<reference evidence="9" key="1">
    <citation type="journal article" date="2013" name="Genome Announc.">
        <title>Genome sequence of the food spoilage yeast Zygosaccharomyces bailii CLIB 213(T).</title>
        <authorList>
            <person name="Galeote V."/>
            <person name="Bigey F."/>
            <person name="Devillers H."/>
            <person name="Neuveglise C."/>
            <person name="Dequin S."/>
        </authorList>
    </citation>
    <scope>NUCLEOTIDE SEQUENCE [LARGE SCALE GENOMIC DNA]</scope>
    <source>
        <strain evidence="9">CLIB 213 / ATCC 58445 / CBS 680 / CCRC 21525 / NBRC 1098 / NCYC 1416 / NRRL Y-2227</strain>
    </source>
</reference>
<feature type="compositionally biased region" description="Polar residues" evidence="6">
    <location>
        <begin position="880"/>
        <end position="896"/>
    </location>
</feature>
<dbReference type="GO" id="GO:0005788">
    <property type="term" value="C:endoplasmic reticulum lumen"/>
    <property type="evidence" value="ECO:0007669"/>
    <property type="project" value="UniProtKB-SubCell"/>
</dbReference>
<dbReference type="InterPro" id="IPR018181">
    <property type="entry name" value="Heat_shock_70_CS"/>
</dbReference>
<evidence type="ECO:0000256" key="1">
    <source>
        <dbReference type="ARBA" id="ARBA00004319"/>
    </source>
</evidence>
<feature type="region of interest" description="Disordered" evidence="6">
    <location>
        <begin position="829"/>
        <end position="896"/>
    </location>
</feature>
<dbReference type="Pfam" id="PF00012">
    <property type="entry name" value="HSP70"/>
    <property type="match status" value="1"/>
</dbReference>
<dbReference type="GO" id="GO:0034663">
    <property type="term" value="C:endoplasmic reticulum chaperone complex"/>
    <property type="evidence" value="ECO:0007669"/>
    <property type="project" value="TreeGrafter"/>
</dbReference>
<name>A0A8J2X6K0_ZYGB2</name>
<feature type="chain" id="PRO_5035211559" evidence="7">
    <location>
        <begin position="23"/>
        <end position="896"/>
    </location>
</feature>
<accession>A0A8J2X6K0</accession>
<keyword evidence="9" id="KW-1185">Reference proteome</keyword>
<gene>
    <name evidence="8" type="ORF">BN860_18294g</name>
</gene>
<keyword evidence="3" id="KW-0547">Nucleotide-binding</keyword>
<dbReference type="Gene3D" id="1.20.1270.10">
    <property type="match status" value="1"/>
</dbReference>
<evidence type="ECO:0000256" key="7">
    <source>
        <dbReference type="SAM" id="SignalP"/>
    </source>
</evidence>
<evidence type="ECO:0000256" key="2">
    <source>
        <dbReference type="ARBA" id="ARBA00022729"/>
    </source>
</evidence>
<feature type="compositionally biased region" description="Basic and acidic residues" evidence="6">
    <location>
        <begin position="835"/>
        <end position="852"/>
    </location>
</feature>
<dbReference type="EMBL" id="HG316454">
    <property type="protein sequence ID" value="CDF87956.1"/>
    <property type="molecule type" value="Genomic_DNA"/>
</dbReference>